<organism evidence="2 3">
    <name type="scientific">Cuscuta campestris</name>
    <dbReference type="NCBI Taxonomy" id="132261"/>
    <lineage>
        <taxon>Eukaryota</taxon>
        <taxon>Viridiplantae</taxon>
        <taxon>Streptophyta</taxon>
        <taxon>Embryophyta</taxon>
        <taxon>Tracheophyta</taxon>
        <taxon>Spermatophyta</taxon>
        <taxon>Magnoliopsida</taxon>
        <taxon>eudicotyledons</taxon>
        <taxon>Gunneridae</taxon>
        <taxon>Pentapetalae</taxon>
        <taxon>asterids</taxon>
        <taxon>lamiids</taxon>
        <taxon>Solanales</taxon>
        <taxon>Convolvulaceae</taxon>
        <taxon>Cuscuteae</taxon>
        <taxon>Cuscuta</taxon>
        <taxon>Cuscuta subgen. Grammica</taxon>
        <taxon>Cuscuta sect. Cleistogrammica</taxon>
    </lineage>
</organism>
<proteinExistence type="predicted"/>
<accession>A0A484MJ64</accession>
<evidence type="ECO:0000256" key="1">
    <source>
        <dbReference type="SAM" id="MobiDB-lite"/>
    </source>
</evidence>
<reference evidence="2 3" key="1">
    <citation type="submission" date="2018-04" db="EMBL/GenBank/DDBJ databases">
        <authorList>
            <person name="Vogel A."/>
        </authorList>
    </citation>
    <scope>NUCLEOTIDE SEQUENCE [LARGE SCALE GENOMIC DNA]</scope>
</reference>
<dbReference type="EMBL" id="OOIL02003480">
    <property type="protein sequence ID" value="VFQ88056.1"/>
    <property type="molecule type" value="Genomic_DNA"/>
</dbReference>
<name>A0A484MJ64_9ASTE</name>
<evidence type="ECO:0000313" key="2">
    <source>
        <dbReference type="EMBL" id="VFQ88056.1"/>
    </source>
</evidence>
<keyword evidence="3" id="KW-1185">Reference proteome</keyword>
<feature type="compositionally biased region" description="Basic and acidic residues" evidence="1">
    <location>
        <begin position="18"/>
        <end position="28"/>
    </location>
</feature>
<evidence type="ECO:0000313" key="3">
    <source>
        <dbReference type="Proteomes" id="UP000595140"/>
    </source>
</evidence>
<dbReference type="AlphaFoldDB" id="A0A484MJ64"/>
<feature type="region of interest" description="Disordered" evidence="1">
    <location>
        <begin position="16"/>
        <end position="54"/>
    </location>
</feature>
<protein>
    <submittedName>
        <fullName evidence="2">Uncharacterized protein</fullName>
    </submittedName>
</protein>
<sequence length="93" mass="10744">MLHSCCIDKTNTGCTQRRSIEKAQRAERSIPTPQHQREHLTSSHWSINISPPHMPKPPQYRISQLIFQRCHAYQTLDNLVQNPILPHVPTNPS</sequence>
<gene>
    <name evidence="2" type="ORF">CCAM_LOCUS29832</name>
</gene>
<dbReference type="Proteomes" id="UP000595140">
    <property type="component" value="Unassembled WGS sequence"/>
</dbReference>